<dbReference type="EMBL" id="CP011026">
    <property type="protein sequence ID" value="ATC88716.1"/>
    <property type="molecule type" value="Genomic_DNA"/>
</dbReference>
<reference evidence="1 2" key="1">
    <citation type="journal article" date="2012" name="J. Bacteriol.">
        <title>Genome sequences of type strains of seven species of the marine bacterium Pseudoalteromonas.</title>
        <authorList>
            <person name="Xie B.B."/>
            <person name="Shu Y.L."/>
            <person name="Qin Q.L."/>
            <person name="Rong J.C."/>
            <person name="Zhang X.Y."/>
            <person name="Chen X.L."/>
            <person name="Shi M."/>
            <person name="He H.L."/>
            <person name="Zhou B.C."/>
            <person name="Zhang Y.Z."/>
        </authorList>
    </citation>
    <scope>NUCLEOTIDE SEQUENCE [LARGE SCALE GENOMIC DNA]</scope>
    <source>
        <strain evidence="1 2">A 37-1-2</strain>
    </source>
</reference>
<dbReference type="SUPFAM" id="SSF53850">
    <property type="entry name" value="Periplasmic binding protein-like II"/>
    <property type="match status" value="1"/>
</dbReference>
<gene>
    <name evidence="1" type="ORF">PARC_b0528</name>
</gene>
<protein>
    <submittedName>
        <fullName evidence="1">Uncharacterized protein</fullName>
    </submittedName>
</protein>
<dbReference type="AlphaFoldDB" id="A0A290S9E9"/>
<organism evidence="1 2">
    <name type="scientific">Pseudoalteromonas arctica A 37-1-2</name>
    <dbReference type="NCBI Taxonomy" id="1117313"/>
    <lineage>
        <taxon>Bacteria</taxon>
        <taxon>Pseudomonadati</taxon>
        <taxon>Pseudomonadota</taxon>
        <taxon>Gammaproteobacteria</taxon>
        <taxon>Alteromonadales</taxon>
        <taxon>Pseudoalteromonadaceae</taxon>
        <taxon>Pseudoalteromonas</taxon>
    </lineage>
</organism>
<evidence type="ECO:0000313" key="2">
    <source>
        <dbReference type="Proteomes" id="UP000016505"/>
    </source>
</evidence>
<evidence type="ECO:0000313" key="1">
    <source>
        <dbReference type="EMBL" id="ATC88716.1"/>
    </source>
</evidence>
<dbReference type="RefSeq" id="WP_010553944.1">
    <property type="nucleotide sequence ID" value="NZ_CP011026.1"/>
</dbReference>
<name>A0A290S9E9_9GAMM</name>
<dbReference type="Proteomes" id="UP000016505">
    <property type="component" value="Chromosome II"/>
</dbReference>
<sequence>MKYYFYYILMWLFICSQNAVAINKEREVMIAASASIPPYVFVKTDSGIHLNLIKAALKANGFANINVQYMSNKRAEHQLHNKGVDILLNYAGGISAGIYPSKTVLSYENVAITLKRNKYNIDKIEGMFNKNVLAFQNATAYLPPIFKRNVKHFSSYQEVINQKAQVDKLLKGWVDVIVLDKRIFYYYYNQHKSPEAVQIYTLFPKADRPAYFNNLVLATEFDIGLALIKQNGTYKRIVDEGQTHSSIK</sequence>
<accession>A0A290S9E9</accession>
<proteinExistence type="predicted"/>
<dbReference type="KEGG" id="part:PARC_b0528"/>
<dbReference type="Gene3D" id="3.40.190.10">
    <property type="entry name" value="Periplasmic binding protein-like II"/>
    <property type="match status" value="2"/>
</dbReference>